<evidence type="ECO:0000259" key="2">
    <source>
        <dbReference type="PROSITE" id="PS50942"/>
    </source>
</evidence>
<dbReference type="CDD" id="cd16989">
    <property type="entry name" value="ENTH_EpsinR"/>
    <property type="match status" value="1"/>
</dbReference>
<dbReference type="Proteomes" id="UP001158576">
    <property type="component" value="Chromosome 2"/>
</dbReference>
<feature type="compositionally biased region" description="Polar residues" evidence="1">
    <location>
        <begin position="615"/>
        <end position="626"/>
    </location>
</feature>
<evidence type="ECO:0000313" key="4">
    <source>
        <dbReference type="Proteomes" id="UP001158576"/>
    </source>
</evidence>
<feature type="region of interest" description="Disordered" evidence="1">
    <location>
        <begin position="485"/>
        <end position="505"/>
    </location>
</feature>
<dbReference type="Gene3D" id="1.25.40.90">
    <property type="match status" value="1"/>
</dbReference>
<feature type="domain" description="ENTH" evidence="2">
    <location>
        <begin position="24"/>
        <end position="161"/>
    </location>
</feature>
<feature type="region of interest" description="Disordered" evidence="1">
    <location>
        <begin position="161"/>
        <end position="300"/>
    </location>
</feature>
<proteinExistence type="predicted"/>
<feature type="compositionally biased region" description="Gly residues" evidence="1">
    <location>
        <begin position="175"/>
        <end position="196"/>
    </location>
</feature>
<feature type="compositionally biased region" description="Polar residues" evidence="1">
    <location>
        <begin position="414"/>
        <end position="429"/>
    </location>
</feature>
<feature type="compositionally biased region" description="Low complexity" evidence="1">
    <location>
        <begin position="494"/>
        <end position="505"/>
    </location>
</feature>
<gene>
    <name evidence="3" type="ORF">OKIOD_LOCUS14075</name>
</gene>
<organism evidence="3 4">
    <name type="scientific">Oikopleura dioica</name>
    <name type="common">Tunicate</name>
    <dbReference type="NCBI Taxonomy" id="34765"/>
    <lineage>
        <taxon>Eukaryota</taxon>
        <taxon>Metazoa</taxon>
        <taxon>Chordata</taxon>
        <taxon>Tunicata</taxon>
        <taxon>Appendicularia</taxon>
        <taxon>Copelata</taxon>
        <taxon>Oikopleuridae</taxon>
        <taxon>Oikopleura</taxon>
    </lineage>
</organism>
<feature type="region of interest" description="Disordered" evidence="1">
    <location>
        <begin position="361"/>
        <end position="472"/>
    </location>
</feature>
<dbReference type="EMBL" id="OU015567">
    <property type="protein sequence ID" value="CAG5110964.1"/>
    <property type="molecule type" value="Genomic_DNA"/>
</dbReference>
<feature type="compositionally biased region" description="Basic and acidic residues" evidence="1">
    <location>
        <begin position="200"/>
        <end position="219"/>
    </location>
</feature>
<feature type="compositionally biased region" description="Low complexity" evidence="1">
    <location>
        <begin position="602"/>
        <end position="614"/>
    </location>
</feature>
<feature type="compositionally biased region" description="Low complexity" evidence="1">
    <location>
        <begin position="271"/>
        <end position="288"/>
    </location>
</feature>
<reference evidence="3 4" key="1">
    <citation type="submission" date="2021-04" db="EMBL/GenBank/DDBJ databases">
        <authorList>
            <person name="Bliznina A."/>
        </authorList>
    </citation>
    <scope>NUCLEOTIDE SEQUENCE [LARGE SCALE GENOMIC DNA]</scope>
</reference>
<dbReference type="InterPro" id="IPR008942">
    <property type="entry name" value="ENTH_VHS"/>
</dbReference>
<dbReference type="SUPFAM" id="SSF48464">
    <property type="entry name" value="ENTH/VHS domain"/>
    <property type="match status" value="1"/>
</dbReference>
<feature type="compositionally biased region" description="Low complexity" evidence="1">
    <location>
        <begin position="449"/>
        <end position="465"/>
    </location>
</feature>
<evidence type="ECO:0000256" key="1">
    <source>
        <dbReference type="SAM" id="MobiDB-lite"/>
    </source>
</evidence>
<dbReference type="Pfam" id="PF01417">
    <property type="entry name" value="ENTH"/>
    <property type="match status" value="1"/>
</dbReference>
<protein>
    <submittedName>
        <fullName evidence="3">Oidioi.mRNA.OKI2018_I69.chr2.g5310.t1.cds</fullName>
    </submittedName>
</protein>
<keyword evidence="4" id="KW-1185">Reference proteome</keyword>
<feature type="compositionally biased region" description="Basic and acidic residues" evidence="1">
    <location>
        <begin position="229"/>
        <end position="242"/>
    </location>
</feature>
<dbReference type="PANTHER" id="PTHR12276">
    <property type="entry name" value="EPSIN/ENT-RELATED"/>
    <property type="match status" value="1"/>
</dbReference>
<dbReference type="PROSITE" id="PS50942">
    <property type="entry name" value="ENTH"/>
    <property type="match status" value="1"/>
</dbReference>
<accession>A0ABN7SZP2</accession>
<feature type="compositionally biased region" description="Low complexity" evidence="1">
    <location>
        <begin position="392"/>
        <end position="408"/>
    </location>
</feature>
<sequence>MDLIKDNLPTSMWKVRGLIDKATNVVMNYTETEAQVREATNDDPWGPSGTQMADLAKMTFQYEYFTEICGSGTGMLWKRMFQEGKKNWRRAYKSLLLLDYLLKNGSERVVGVARDHLYDMRALEHYTHTDEKGKDQGINVRNRAKDLLALINDDEALREERKKAKKNRDKYVGVGSDGGGWGGRSSASGGWGGSSSGGWDDDRGGSGYKDVADDKDDYKGQGNTWDWDEGVRECHSDNDDPSGRGGAPTQVSGDESGWADFDSMRNSRPISNTPSSTSAQPAAAPTTPRVTSQKKSSQPRKMVDLGAALNYTASAAPSSQPLSSSNDLFSVSDSAPISENRSVDLFGNAFASQPAAQPVAAAVPPQNDGGSFWGEATPSPAQPTPQQPDLFASAPVSAAPAQAQAPQVDLFASLSGSNPVQTPASNNSSQPPPGAGFDLLGGLNPTPNPATAAPVAQPKVPAQPKEVGSTWKSSGVNIDLTSLGKPAQQKQKISMNQMSTSSSTNSMNMASPMNNMSMGGFPTMSPMGGMNPMMGQPNGMMGQAQFGGMANQQITQQQQMGQMGGAPNFAQFQQQPNPNMNMNSNQMQNPMMGQMQNQFAGMGLQNQQQNQQPQKKTSLDNLGSLL</sequence>
<feature type="region of interest" description="Disordered" evidence="1">
    <location>
        <begin position="602"/>
        <end position="626"/>
    </location>
</feature>
<dbReference type="SMART" id="SM00273">
    <property type="entry name" value="ENTH"/>
    <property type="match status" value="1"/>
</dbReference>
<evidence type="ECO:0000313" key="3">
    <source>
        <dbReference type="EMBL" id="CAG5110964.1"/>
    </source>
</evidence>
<dbReference type="InterPro" id="IPR013809">
    <property type="entry name" value="ENTH"/>
</dbReference>
<name>A0ABN7SZP2_OIKDI</name>
<dbReference type="PANTHER" id="PTHR12276:SF45">
    <property type="entry name" value="CLATHRIN INTERACTOR 1"/>
    <property type="match status" value="1"/>
</dbReference>